<dbReference type="Gene3D" id="3.30.160.60">
    <property type="entry name" value="Classic Zinc Finger"/>
    <property type="match status" value="1"/>
</dbReference>
<evidence type="ECO:0000313" key="4">
    <source>
        <dbReference type="EMBL" id="TPX76553.1"/>
    </source>
</evidence>
<protein>
    <recommendedName>
        <fullName evidence="3">C2H2-type domain-containing protein</fullName>
    </recommendedName>
</protein>
<dbReference type="Proteomes" id="UP000320333">
    <property type="component" value="Unassembled WGS sequence"/>
</dbReference>
<comment type="caution">
    <text evidence="4">The sequence shown here is derived from an EMBL/GenBank/DDBJ whole genome shotgun (WGS) entry which is preliminary data.</text>
</comment>
<dbReference type="EMBL" id="QEAP01000043">
    <property type="protein sequence ID" value="TPX76553.1"/>
    <property type="molecule type" value="Genomic_DNA"/>
</dbReference>
<accession>A0A507FJW2</accession>
<keyword evidence="5" id="KW-1185">Reference proteome</keyword>
<dbReference type="PROSITE" id="PS50157">
    <property type="entry name" value="ZINC_FINGER_C2H2_2"/>
    <property type="match status" value="2"/>
</dbReference>
<sequence>MELLLSVLSEELSAFTRKPSYSSVEEDDAGVKQRIRSLQQKMSLKRRASLDSIRHLQDATDCEDNGHDLDEQCKAPFFAVDDTSSVVSGTAGLDSAQFGVDLLRMFKCPAEGCSSSFASQDVYLDHKGKRHDDATVLFMNATRTRFIPRDANGLLNCPCGHRGFTYLNGMLKHAKNCAGETLNVAVGPTITPVKAFKCSFEGCTKSYGSKTGLSLHLKSKHLNSQNDSPRSSAAGRSVASKAERMDTPEASGEAALQLEQSPTSPFSPLKAEENGRSTPSTPTLTFKCPSDRCTQAFASKKGLALHKSKTHGDAIVTFLDSTECTVIQRKNDVLSCPCTQFVTNSNQDISRHALQCTGSPKSTAILLEAAATCLSQDCSATLLHSEHAERGVSPAATLIQSTDTPSFSADDETSLSPQRLARIDSEREDGEVPFLVGKFAEVREGGNVLSGKEIGVELEPARKKARLANMNEQ</sequence>
<reference evidence="4 5" key="1">
    <citation type="journal article" date="2019" name="Sci. Rep.">
        <title>Comparative genomics of chytrid fungi reveal insights into the obligate biotrophic and pathogenic lifestyle of Synchytrium endobioticum.</title>
        <authorList>
            <person name="van de Vossenberg B.T.L.H."/>
            <person name="Warris S."/>
            <person name="Nguyen H.D.T."/>
            <person name="van Gent-Pelzer M.P.E."/>
            <person name="Joly D.L."/>
            <person name="van de Geest H.C."/>
            <person name="Bonants P.J.M."/>
            <person name="Smith D.S."/>
            <person name="Levesque C.A."/>
            <person name="van der Lee T.A.J."/>
        </authorList>
    </citation>
    <scope>NUCLEOTIDE SEQUENCE [LARGE SCALE GENOMIC DNA]</scope>
    <source>
        <strain evidence="4 5">CBS 675.73</strain>
    </source>
</reference>
<gene>
    <name evidence="4" type="ORF">CcCBS67573_g02164</name>
</gene>
<proteinExistence type="predicted"/>
<dbReference type="PROSITE" id="PS00028">
    <property type="entry name" value="ZINC_FINGER_C2H2_1"/>
    <property type="match status" value="3"/>
</dbReference>
<organism evidence="4 5">
    <name type="scientific">Chytriomyces confervae</name>
    <dbReference type="NCBI Taxonomy" id="246404"/>
    <lineage>
        <taxon>Eukaryota</taxon>
        <taxon>Fungi</taxon>
        <taxon>Fungi incertae sedis</taxon>
        <taxon>Chytridiomycota</taxon>
        <taxon>Chytridiomycota incertae sedis</taxon>
        <taxon>Chytridiomycetes</taxon>
        <taxon>Chytridiales</taxon>
        <taxon>Chytriomycetaceae</taxon>
        <taxon>Chytriomyces</taxon>
    </lineage>
</organism>
<feature type="region of interest" description="Disordered" evidence="2">
    <location>
        <begin position="221"/>
        <end position="286"/>
    </location>
</feature>
<keyword evidence="1" id="KW-0479">Metal-binding</keyword>
<evidence type="ECO:0000313" key="5">
    <source>
        <dbReference type="Proteomes" id="UP000320333"/>
    </source>
</evidence>
<dbReference type="InterPro" id="IPR013087">
    <property type="entry name" value="Znf_C2H2_type"/>
</dbReference>
<evidence type="ECO:0000256" key="2">
    <source>
        <dbReference type="SAM" id="MobiDB-lite"/>
    </source>
</evidence>
<dbReference type="SMART" id="SM00355">
    <property type="entry name" value="ZnF_C2H2"/>
    <property type="match status" value="3"/>
</dbReference>
<evidence type="ECO:0000259" key="3">
    <source>
        <dbReference type="PROSITE" id="PS50157"/>
    </source>
</evidence>
<dbReference type="AlphaFoldDB" id="A0A507FJW2"/>
<evidence type="ECO:0000256" key="1">
    <source>
        <dbReference type="PROSITE-ProRule" id="PRU00042"/>
    </source>
</evidence>
<feature type="domain" description="C2H2-type" evidence="3">
    <location>
        <begin position="286"/>
        <end position="311"/>
    </location>
</feature>
<keyword evidence="1" id="KW-0862">Zinc</keyword>
<feature type="domain" description="C2H2-type" evidence="3">
    <location>
        <begin position="196"/>
        <end position="226"/>
    </location>
</feature>
<dbReference type="OrthoDB" id="10310608at2759"/>
<keyword evidence="1" id="KW-0863">Zinc-finger</keyword>
<name>A0A507FJW2_9FUNG</name>
<dbReference type="GO" id="GO:0008270">
    <property type="term" value="F:zinc ion binding"/>
    <property type="evidence" value="ECO:0007669"/>
    <property type="project" value="UniProtKB-KW"/>
</dbReference>